<accession>A0A6P2XNW2</accession>
<dbReference type="EMBL" id="CABVQS010000009">
    <property type="protein sequence ID" value="VWD11631.1"/>
    <property type="molecule type" value="Genomic_DNA"/>
</dbReference>
<reference evidence="1 2" key="1">
    <citation type="submission" date="2019-09" db="EMBL/GenBank/DDBJ databases">
        <authorList>
            <person name="Depoorter E."/>
        </authorList>
    </citation>
    <scope>NUCLEOTIDE SEQUENCE [LARGE SCALE GENOMIC DNA]</scope>
    <source>
        <strain evidence="1">R-71033</strain>
    </source>
</reference>
<gene>
    <name evidence="1" type="ORF">BCO71033_02498</name>
</gene>
<protein>
    <submittedName>
        <fullName evidence="1">Uncharacterized protein</fullName>
    </submittedName>
</protein>
<dbReference type="AlphaFoldDB" id="A0A6P2XNW2"/>
<dbReference type="Proteomes" id="UP000494109">
    <property type="component" value="Unassembled WGS sequence"/>
</dbReference>
<evidence type="ECO:0000313" key="1">
    <source>
        <dbReference type="EMBL" id="VWD11631.1"/>
    </source>
</evidence>
<evidence type="ECO:0000313" key="2">
    <source>
        <dbReference type="Proteomes" id="UP000494109"/>
    </source>
</evidence>
<sequence>MNERCLCAVARLAARYAAHYAVRFPARRMTGRAARPSRVTVPRFKESRHV</sequence>
<organism evidence="1 2">
    <name type="scientific">Burkholderia contaminans</name>
    <dbReference type="NCBI Taxonomy" id="488447"/>
    <lineage>
        <taxon>Bacteria</taxon>
        <taxon>Pseudomonadati</taxon>
        <taxon>Pseudomonadota</taxon>
        <taxon>Betaproteobacteria</taxon>
        <taxon>Burkholderiales</taxon>
        <taxon>Burkholderiaceae</taxon>
        <taxon>Burkholderia</taxon>
        <taxon>Burkholderia cepacia complex</taxon>
    </lineage>
</organism>
<name>A0A6P2XNW2_9BURK</name>
<proteinExistence type="predicted"/>